<reference evidence="2" key="1">
    <citation type="journal article" date="2014" name="Int. J. Syst. Evol. Microbiol.">
        <title>Complete genome sequence of Corynebacterium casei LMG S-19264T (=DSM 44701T), isolated from a smear-ripened cheese.</title>
        <authorList>
            <consortium name="US DOE Joint Genome Institute (JGI-PGF)"/>
            <person name="Walter F."/>
            <person name="Albersmeier A."/>
            <person name="Kalinowski J."/>
            <person name="Ruckert C."/>
        </authorList>
    </citation>
    <scope>NUCLEOTIDE SEQUENCE</scope>
    <source>
        <strain evidence="2">CGMCC 4.5737</strain>
    </source>
</reference>
<dbReference type="RefSeq" id="WP_189053909.1">
    <property type="nucleotide sequence ID" value="NZ_BMMK01000002.1"/>
</dbReference>
<organism evidence="2 3">
    <name type="scientific">Longimycelium tulufanense</name>
    <dbReference type="NCBI Taxonomy" id="907463"/>
    <lineage>
        <taxon>Bacteria</taxon>
        <taxon>Bacillati</taxon>
        <taxon>Actinomycetota</taxon>
        <taxon>Actinomycetes</taxon>
        <taxon>Pseudonocardiales</taxon>
        <taxon>Pseudonocardiaceae</taxon>
        <taxon>Longimycelium</taxon>
    </lineage>
</organism>
<dbReference type="AlphaFoldDB" id="A0A8J3C9I1"/>
<evidence type="ECO:0000313" key="3">
    <source>
        <dbReference type="Proteomes" id="UP000637578"/>
    </source>
</evidence>
<feature type="compositionally biased region" description="Basic and acidic residues" evidence="1">
    <location>
        <begin position="482"/>
        <end position="495"/>
    </location>
</feature>
<keyword evidence="3" id="KW-1185">Reference proteome</keyword>
<dbReference type="Proteomes" id="UP000637578">
    <property type="component" value="Unassembled WGS sequence"/>
</dbReference>
<dbReference type="InterPro" id="IPR021145">
    <property type="entry name" value="Portal_protein_SPP1_Gp6-like"/>
</dbReference>
<evidence type="ECO:0000256" key="1">
    <source>
        <dbReference type="SAM" id="MobiDB-lite"/>
    </source>
</evidence>
<comment type="caution">
    <text evidence="2">The sequence shown here is derived from an EMBL/GenBank/DDBJ whole genome shotgun (WGS) entry which is preliminary data.</text>
</comment>
<name>A0A8J3C9I1_9PSEU</name>
<evidence type="ECO:0000313" key="2">
    <source>
        <dbReference type="EMBL" id="GGM39486.1"/>
    </source>
</evidence>
<dbReference type="Pfam" id="PF05133">
    <property type="entry name" value="SPP1_portal"/>
    <property type="match status" value="1"/>
</dbReference>
<gene>
    <name evidence="2" type="ORF">GCM10012275_07960</name>
</gene>
<proteinExistence type="predicted"/>
<sequence>MVAPSTGLRDALERSLGRFIDEYQRYSYIEAYLTGKHDPPYVPKHAHREYRNLLQQSVLNFLPLIVTAVAQQLYVEGYRKPDSPDDDSAWEYWRRNSMDAWQHSAHRDALSYGVSYILVLPGDKAPVIRPVSPLAMTALYEDPIHDEWPVWALHHSIDYTTGTKRSKVHLYDATNVHTYVGDYALGVAIDLDSFELVETKAHGLGVCPVVRMRNTLSLSPNVAPAGEIESLIPTQDRLNNLVLSESMIAQYASFRQRWATGLVIPEDPATGRPVEPFNAAVNRLWVSDSTDTKFGEFAESDITKILAAINETVKHMSAISQVPPVYLLGDIVNMSAEALAASEAGLQRKVTEKRTVFGEAWAQVMRLAVVADGATTAESQYDNRIVWRDTEARSMASTVDALGKLSQMLHVPPEALWERVPGVTSSDVAAWKQMAQEADSLRTMLGMLDSQAATLGARQARPAGRDKARPGTNIPGVPTTAEDGHGTPSEKKRDT</sequence>
<reference evidence="2" key="2">
    <citation type="submission" date="2020-09" db="EMBL/GenBank/DDBJ databases">
        <authorList>
            <person name="Sun Q."/>
            <person name="Zhou Y."/>
        </authorList>
    </citation>
    <scope>NUCLEOTIDE SEQUENCE</scope>
    <source>
        <strain evidence="2">CGMCC 4.5737</strain>
    </source>
</reference>
<protein>
    <recommendedName>
        <fullName evidence="4">Phage portal protein</fullName>
    </recommendedName>
</protein>
<accession>A0A8J3C9I1</accession>
<dbReference type="EMBL" id="BMMK01000002">
    <property type="protein sequence ID" value="GGM39486.1"/>
    <property type="molecule type" value="Genomic_DNA"/>
</dbReference>
<evidence type="ECO:0008006" key="4">
    <source>
        <dbReference type="Google" id="ProtNLM"/>
    </source>
</evidence>
<feature type="region of interest" description="Disordered" evidence="1">
    <location>
        <begin position="455"/>
        <end position="495"/>
    </location>
</feature>